<organism evidence="2">
    <name type="scientific">Oceaniferula spumae</name>
    <dbReference type="NCBI Taxonomy" id="2979115"/>
    <lineage>
        <taxon>Bacteria</taxon>
        <taxon>Pseudomonadati</taxon>
        <taxon>Verrucomicrobiota</taxon>
        <taxon>Verrucomicrobiia</taxon>
        <taxon>Verrucomicrobiales</taxon>
        <taxon>Verrucomicrobiaceae</taxon>
        <taxon>Oceaniferula</taxon>
    </lineage>
</organism>
<dbReference type="InterPro" id="IPR041049">
    <property type="entry name" value="DUF5615"/>
</dbReference>
<evidence type="ECO:0000259" key="1">
    <source>
        <dbReference type="Pfam" id="PF18480"/>
    </source>
</evidence>
<reference evidence="2" key="1">
    <citation type="submission" date="2024-07" db="EMBL/GenBank/DDBJ databases">
        <title>Complete genome sequence of Verrucomicrobiaceae bacterium NT6N.</title>
        <authorList>
            <person name="Huang C."/>
            <person name="Takami H."/>
            <person name="Hamasaki K."/>
        </authorList>
    </citation>
    <scope>NUCLEOTIDE SEQUENCE</scope>
    <source>
        <strain evidence="2">NT6N</strain>
    </source>
</reference>
<accession>A0AAT9FQL8</accession>
<name>A0AAT9FQL8_9BACT</name>
<evidence type="ECO:0000313" key="2">
    <source>
        <dbReference type="EMBL" id="BDS08273.1"/>
    </source>
</evidence>
<sequence>MKFLVDAQLPPALARMLESNGHTAQHVKDIDMLVADDSVIWDYALERNMAIVTKDEDFAHRLSQSSKAPVIVWLRIGNTTRRALLLWFEPLLPQVVALIEQGESLVEVR</sequence>
<gene>
    <name evidence="2" type="ORF">NT6N_33130</name>
</gene>
<dbReference type="EMBL" id="AP026866">
    <property type="protein sequence ID" value="BDS08273.1"/>
    <property type="molecule type" value="Genomic_DNA"/>
</dbReference>
<dbReference type="KEGG" id="osu:NT6N_33130"/>
<dbReference type="AlphaFoldDB" id="A0AAT9FQL8"/>
<protein>
    <recommendedName>
        <fullName evidence="1">DUF5615 domain-containing protein</fullName>
    </recommendedName>
</protein>
<feature type="domain" description="DUF5615" evidence="1">
    <location>
        <begin position="1"/>
        <end position="103"/>
    </location>
</feature>
<dbReference type="Pfam" id="PF18480">
    <property type="entry name" value="DUF5615"/>
    <property type="match status" value="1"/>
</dbReference>
<proteinExistence type="predicted"/>